<dbReference type="AlphaFoldDB" id="A0A7G9L7L0"/>
<dbReference type="REBASE" id="442678">
    <property type="entry name" value="PspL12M9ORF10420P"/>
</dbReference>
<name>A0A7G9L7L0_9FLAO</name>
<proteinExistence type="predicted"/>
<accession>A0A7G9L7L0</accession>
<evidence type="ECO:0000313" key="2">
    <source>
        <dbReference type="Proteomes" id="UP000515808"/>
    </source>
</evidence>
<keyword evidence="2" id="KW-1185">Reference proteome</keyword>
<gene>
    <name evidence="1" type="ORF">H9W90_10415</name>
</gene>
<dbReference type="RefSeq" id="WP_187481538.1">
    <property type="nucleotide sequence ID" value="NZ_CP060695.1"/>
</dbReference>
<dbReference type="EMBL" id="CP060695">
    <property type="protein sequence ID" value="QNM84609.1"/>
    <property type="molecule type" value="Genomic_DNA"/>
</dbReference>
<evidence type="ECO:0000313" key="1">
    <source>
        <dbReference type="EMBL" id="QNM84609.1"/>
    </source>
</evidence>
<dbReference type="KEGG" id="ppec:H9W90_10415"/>
<dbReference type="Proteomes" id="UP000515808">
    <property type="component" value="Chromosome"/>
</dbReference>
<organism evidence="1 2">
    <name type="scientific">Polaribacter pectinis</name>
    <dbReference type="NCBI Taxonomy" id="2738844"/>
    <lineage>
        <taxon>Bacteria</taxon>
        <taxon>Pseudomonadati</taxon>
        <taxon>Bacteroidota</taxon>
        <taxon>Flavobacteriia</taxon>
        <taxon>Flavobacteriales</taxon>
        <taxon>Flavobacteriaceae</taxon>
    </lineage>
</organism>
<protein>
    <submittedName>
        <fullName evidence="1">Uncharacterized protein</fullName>
    </submittedName>
</protein>
<sequence>MDITKETAKNKAELLKYFRDRSSEFIAEVNKEYGNTEFKKKAKKLNTLLVRARNTIIEIVEQKGKKDDWSNQEILECVLMVTYCNYVVMLEVRHSVWPYEYMAFSRRIGELWEPFCKLAFEYPINDLELFVPPLFADVKKQLADEVQEYINNLDISAEQKEQLNKYYDKVWSLVMSGEIQLELDLHFIFEGKKYVVDFKSGFGSNEKGNVNRLLLVASIYHNLEDDYQPLIFVRATENNNYFNTLKNSKTWSAFSGAETYGELHKYSGFDISTWIVENINWTEDLDSDFVKHLEDNDLTQYLTW</sequence>
<reference evidence="1 2" key="1">
    <citation type="submission" date="2020-08" db="EMBL/GenBank/DDBJ databases">
        <title>Polaribacter sp. L12M9 isolated from gut of the Korean scallop.</title>
        <authorList>
            <person name="Jeong Y.S."/>
        </authorList>
    </citation>
    <scope>NUCLEOTIDE SEQUENCE [LARGE SCALE GENOMIC DNA]</scope>
    <source>
        <strain evidence="1 2">L12M9</strain>
    </source>
</reference>